<protein>
    <submittedName>
        <fullName evidence="2">Uncharacterized protein</fullName>
    </submittedName>
</protein>
<evidence type="ECO:0000256" key="1">
    <source>
        <dbReference type="SAM" id="Phobius"/>
    </source>
</evidence>
<reference evidence="2" key="1">
    <citation type="submission" date="2024-06" db="EMBL/GenBank/DDBJ databases">
        <authorList>
            <person name="Gannavaram S."/>
            <person name="Nemani S."/>
            <person name="Datta M."/>
            <person name="Picchiottino A."/>
            <person name="Mereddy A."/>
            <person name="Gannavaram N."/>
            <person name="Honeycutt C."/>
            <person name="Tran D."/>
            <person name="Choi K."/>
            <person name="Srinivasan K."/>
            <person name="Johnson A."/>
        </authorList>
    </citation>
    <scope>NUCLEOTIDE SEQUENCE</scope>
</reference>
<accession>A0AAU8L0L9</accession>
<keyword evidence="1" id="KW-1133">Transmembrane helix</keyword>
<dbReference type="EMBL" id="PP885733">
    <property type="protein sequence ID" value="XCN28334.1"/>
    <property type="molecule type" value="Genomic_DNA"/>
</dbReference>
<keyword evidence="1" id="KW-0812">Transmembrane</keyword>
<name>A0AAU8L0L9_9CAUD</name>
<evidence type="ECO:0000313" key="2">
    <source>
        <dbReference type="EMBL" id="XCN28334.1"/>
    </source>
</evidence>
<proteinExistence type="predicted"/>
<keyword evidence="1" id="KW-0472">Membrane</keyword>
<feature type="transmembrane region" description="Helical" evidence="1">
    <location>
        <begin position="15"/>
        <end position="39"/>
    </location>
</feature>
<feature type="transmembrane region" description="Helical" evidence="1">
    <location>
        <begin position="51"/>
        <end position="71"/>
    </location>
</feature>
<sequence>METLNALNEFIRSPAGFWTMTGAVIWIIIGIVLFCKYFVMGLIGCTRKEDNAFAIIYTLGCVFLWPLYLLWMGNFILSGIDLRKLLHLPPKPVYLTCKGKGGKYKYIGKSFHLNSIDKTNFKIAGYDTTIGAGTSRGETFRVYNILEPDLPLFHSGFSETSEPIRIYQDVNTKQYFHRKEKDFSERMTNY</sequence>
<organism evidence="2">
    <name type="scientific">Pantoea phage Survivor</name>
    <dbReference type="NCBI Taxonomy" id="3232176"/>
    <lineage>
        <taxon>Viruses</taxon>
        <taxon>Duplodnaviria</taxon>
        <taxon>Heunggongvirae</taxon>
        <taxon>Uroviricota</taxon>
        <taxon>Caudoviricetes</taxon>
    </lineage>
</organism>